<comment type="similarity">
    <text evidence="1 2">Belongs to the phD/YefM antitoxin family.</text>
</comment>
<dbReference type="InterPro" id="IPR006442">
    <property type="entry name" value="Antitoxin_Phd/YefM"/>
</dbReference>
<dbReference type="Proteomes" id="UP000256779">
    <property type="component" value="Unassembled WGS sequence"/>
</dbReference>
<evidence type="ECO:0000256" key="2">
    <source>
        <dbReference type="RuleBase" id="RU362080"/>
    </source>
</evidence>
<accession>A0A3D9KY92</accession>
<comment type="function">
    <text evidence="2">Antitoxin component of a type II toxin-antitoxin (TA) system.</text>
</comment>
<dbReference type="Pfam" id="PF02604">
    <property type="entry name" value="PhdYeFM_antitox"/>
    <property type="match status" value="1"/>
</dbReference>
<name>A0A3D9KY92_MARFU</name>
<gene>
    <name evidence="3" type="ORF">C7460_12229</name>
</gene>
<evidence type="ECO:0000313" key="3">
    <source>
        <dbReference type="EMBL" id="RED94088.1"/>
    </source>
</evidence>
<evidence type="ECO:0000313" key="4">
    <source>
        <dbReference type="Proteomes" id="UP000256779"/>
    </source>
</evidence>
<evidence type="ECO:0000256" key="1">
    <source>
        <dbReference type="ARBA" id="ARBA00009981"/>
    </source>
</evidence>
<comment type="caution">
    <text evidence="3">The sequence shown here is derived from an EMBL/GenBank/DDBJ whole genome shotgun (WGS) entry which is preliminary data.</text>
</comment>
<reference evidence="3 4" key="1">
    <citation type="submission" date="2018-07" db="EMBL/GenBank/DDBJ databases">
        <title>Genomic Encyclopedia of Type Strains, Phase IV (KMG-IV): sequencing the most valuable type-strain genomes for metagenomic binning, comparative biology and taxonomic classification.</title>
        <authorList>
            <person name="Goeker M."/>
        </authorList>
    </citation>
    <scope>NUCLEOTIDE SEQUENCE [LARGE SCALE GENOMIC DNA]</scope>
    <source>
        <strain evidence="3 4">DSM 4134</strain>
    </source>
</reference>
<dbReference type="AlphaFoldDB" id="A0A3D9KY92"/>
<protein>
    <recommendedName>
        <fullName evidence="2">Antitoxin</fullName>
    </recommendedName>
</protein>
<dbReference type="SUPFAM" id="SSF143120">
    <property type="entry name" value="YefM-like"/>
    <property type="match status" value="1"/>
</dbReference>
<sequence>MTNLAIWRTFDIIMEEYNVHTAKTHFSQLLEKVAEGEEIIISKGSTPVAILKKYEEPLQKRKVGQLKGKVHIAPDFDEFGSDLQEMFGLKA</sequence>
<proteinExistence type="inferred from homology"/>
<organism evidence="3 4">
    <name type="scientific">Marinoscillum furvescens DSM 4134</name>
    <dbReference type="NCBI Taxonomy" id="1122208"/>
    <lineage>
        <taxon>Bacteria</taxon>
        <taxon>Pseudomonadati</taxon>
        <taxon>Bacteroidota</taxon>
        <taxon>Cytophagia</taxon>
        <taxon>Cytophagales</taxon>
        <taxon>Reichenbachiellaceae</taxon>
        <taxon>Marinoscillum</taxon>
    </lineage>
</organism>
<dbReference type="InterPro" id="IPR036165">
    <property type="entry name" value="YefM-like_sf"/>
</dbReference>
<keyword evidence="4" id="KW-1185">Reference proteome</keyword>
<dbReference type="NCBIfam" id="TIGR01552">
    <property type="entry name" value="phd_fam"/>
    <property type="match status" value="1"/>
</dbReference>
<dbReference type="Gene3D" id="3.40.1620.10">
    <property type="entry name" value="YefM-like domain"/>
    <property type="match status" value="1"/>
</dbReference>
<dbReference type="EMBL" id="QREG01000022">
    <property type="protein sequence ID" value="RED94088.1"/>
    <property type="molecule type" value="Genomic_DNA"/>
</dbReference>